<reference evidence="1 2" key="1">
    <citation type="submission" date="2020-01" db="EMBL/GenBank/DDBJ databases">
        <authorList>
            <person name="Palmer J.M."/>
        </authorList>
    </citation>
    <scope>NUCLEOTIDE SEQUENCE [LARGE SCALE GENOMIC DNA]</scope>
    <source>
        <strain evidence="1 2">TWF970</strain>
    </source>
</reference>
<organism evidence="1 2">
    <name type="scientific">Orbilia oligospora</name>
    <name type="common">Nematode-trapping fungus</name>
    <name type="synonym">Arthrobotrys oligospora</name>
    <dbReference type="NCBI Taxonomy" id="2813651"/>
    <lineage>
        <taxon>Eukaryota</taxon>
        <taxon>Fungi</taxon>
        <taxon>Dikarya</taxon>
        <taxon>Ascomycota</taxon>
        <taxon>Pezizomycotina</taxon>
        <taxon>Orbiliomycetes</taxon>
        <taxon>Orbiliales</taxon>
        <taxon>Orbiliaceae</taxon>
        <taxon>Orbilia</taxon>
    </lineage>
</organism>
<dbReference type="Proteomes" id="UP000474640">
    <property type="component" value="Unassembled WGS sequence"/>
</dbReference>
<protein>
    <submittedName>
        <fullName evidence="1">Uncharacterized protein</fullName>
    </submittedName>
</protein>
<dbReference type="AlphaFoldDB" id="A0A7C8VMQ3"/>
<sequence length="99" mass="11331">MLHRRHELWSTARSRAIIGLLIWIYSITHNGKKNVYSGVRPGLSSLRIDFEGFFAHKNGSFFGSHPYEAFYDLATMDRALTLGLQAAFIGFQHWLGGRF</sequence>
<dbReference type="EMBL" id="JAABOJ010000003">
    <property type="protein sequence ID" value="KAF3288424.1"/>
    <property type="molecule type" value="Genomic_DNA"/>
</dbReference>
<name>A0A7C8VMQ3_ORBOL</name>
<gene>
    <name evidence="1" type="ORF">TWF970_005495</name>
</gene>
<accession>A0A7C8VMQ3</accession>
<evidence type="ECO:0000313" key="1">
    <source>
        <dbReference type="EMBL" id="KAF3288424.1"/>
    </source>
</evidence>
<evidence type="ECO:0000313" key="2">
    <source>
        <dbReference type="Proteomes" id="UP000474640"/>
    </source>
</evidence>
<proteinExistence type="predicted"/>
<comment type="caution">
    <text evidence="1">The sequence shown here is derived from an EMBL/GenBank/DDBJ whole genome shotgun (WGS) entry which is preliminary data.</text>
</comment>